<evidence type="ECO:0000313" key="3">
    <source>
        <dbReference type="Proteomes" id="UP000553632"/>
    </source>
</evidence>
<organism evidence="2 3">
    <name type="scientific">Perkinsus olseni</name>
    <name type="common">Perkinsus atlanticus</name>
    <dbReference type="NCBI Taxonomy" id="32597"/>
    <lineage>
        <taxon>Eukaryota</taxon>
        <taxon>Sar</taxon>
        <taxon>Alveolata</taxon>
        <taxon>Perkinsozoa</taxon>
        <taxon>Perkinsea</taxon>
        <taxon>Perkinsida</taxon>
        <taxon>Perkinsidae</taxon>
        <taxon>Perkinsus</taxon>
    </lineage>
</organism>
<dbReference type="EMBL" id="JABANO010019009">
    <property type="protein sequence ID" value="KAF4730889.1"/>
    <property type="molecule type" value="Genomic_DNA"/>
</dbReference>
<protein>
    <submittedName>
        <fullName evidence="2">Uncharacterized protein</fullName>
    </submittedName>
</protein>
<evidence type="ECO:0000313" key="2">
    <source>
        <dbReference type="EMBL" id="KAF4730889.1"/>
    </source>
</evidence>
<feature type="non-terminal residue" evidence="2">
    <location>
        <position position="1"/>
    </location>
</feature>
<name>A0A7J6SD65_PEROL</name>
<dbReference type="Proteomes" id="UP000553632">
    <property type="component" value="Unassembled WGS sequence"/>
</dbReference>
<reference evidence="2 3" key="1">
    <citation type="submission" date="2020-04" db="EMBL/GenBank/DDBJ databases">
        <title>Perkinsus olseni comparative genomics.</title>
        <authorList>
            <person name="Bogema D.R."/>
        </authorList>
    </citation>
    <scope>NUCLEOTIDE SEQUENCE [LARGE SCALE GENOMIC DNA]</scope>
    <source>
        <strain evidence="2 3">ATCC PRA-207</strain>
    </source>
</reference>
<feature type="compositionally biased region" description="Basic and acidic residues" evidence="1">
    <location>
        <begin position="156"/>
        <end position="172"/>
    </location>
</feature>
<dbReference type="AlphaFoldDB" id="A0A7J6SD65"/>
<proteinExistence type="predicted"/>
<evidence type="ECO:0000256" key="1">
    <source>
        <dbReference type="SAM" id="MobiDB-lite"/>
    </source>
</evidence>
<sequence>DGWWCPSKGGISDAETCECTDDFSARSRLGKREETYRAHNHVIRMCESRSPDSRRWLEIPQSAGSPIMVFGSAIRRPGHRRPAERIIWLPRDACTMPWAIGSDLALSEFGHVWGFPCEVHITTNPPLLKCPGRQGDYGPGDPVGPQVAGLQDFIEKSEPQLLEKDAMTDDRGQPQPPHVAELRNHLSKDPQASTNEDLVQRTPPPKLPPE</sequence>
<feature type="non-terminal residue" evidence="2">
    <location>
        <position position="210"/>
    </location>
</feature>
<gene>
    <name evidence="2" type="ORF">FOZ63_011731</name>
</gene>
<feature type="region of interest" description="Disordered" evidence="1">
    <location>
        <begin position="156"/>
        <end position="210"/>
    </location>
</feature>
<accession>A0A7J6SD65</accession>
<comment type="caution">
    <text evidence="2">The sequence shown here is derived from an EMBL/GenBank/DDBJ whole genome shotgun (WGS) entry which is preliminary data.</text>
</comment>
<keyword evidence="3" id="KW-1185">Reference proteome</keyword>